<evidence type="ECO:0000313" key="14">
    <source>
        <dbReference type="EMBL" id="WOG87413.1"/>
    </source>
</evidence>
<dbReference type="PROSITE" id="PS00107">
    <property type="entry name" value="PROTEIN_KINASE_ATP"/>
    <property type="match status" value="1"/>
</dbReference>
<feature type="domain" description="Protein kinase" evidence="12">
    <location>
        <begin position="124"/>
        <end position="401"/>
    </location>
</feature>
<gene>
    <name evidence="13" type="ORF">DCAR_005901</name>
    <name evidence="14" type="ORF">DCAR_0206637</name>
</gene>
<evidence type="ECO:0000256" key="10">
    <source>
        <dbReference type="RuleBase" id="RU000304"/>
    </source>
</evidence>
<dbReference type="KEGG" id="dcr:108206389"/>
<protein>
    <recommendedName>
        <fullName evidence="1">non-specific serine/threonine protein kinase</fullName>
        <ecNumber evidence="1">2.7.11.1</ecNumber>
    </recommendedName>
</protein>
<dbReference type="InterPro" id="IPR017441">
    <property type="entry name" value="Protein_kinase_ATP_BS"/>
</dbReference>
<dbReference type="OMA" id="WRIRKDY"/>
<dbReference type="SMART" id="SM00220">
    <property type="entry name" value="S_TKc"/>
    <property type="match status" value="1"/>
</dbReference>
<dbReference type="AlphaFoldDB" id="A0A166DBY8"/>
<dbReference type="SUPFAM" id="SSF56112">
    <property type="entry name" value="Protein kinase-like (PK-like)"/>
    <property type="match status" value="1"/>
</dbReference>
<dbReference type="FunFam" id="1.10.510.10:FF:000300">
    <property type="entry name" value="Calmodulin-binding receptor-like cytoplasmic kinase 3"/>
    <property type="match status" value="1"/>
</dbReference>
<evidence type="ECO:0000256" key="5">
    <source>
        <dbReference type="ARBA" id="ARBA00022777"/>
    </source>
</evidence>
<evidence type="ECO:0000256" key="1">
    <source>
        <dbReference type="ARBA" id="ARBA00012513"/>
    </source>
</evidence>
<comment type="catalytic activity">
    <reaction evidence="7">
        <text>L-threonyl-[protein] + ATP = O-phospho-L-threonyl-[protein] + ADP + H(+)</text>
        <dbReference type="Rhea" id="RHEA:46608"/>
        <dbReference type="Rhea" id="RHEA-COMP:11060"/>
        <dbReference type="Rhea" id="RHEA-COMP:11605"/>
        <dbReference type="ChEBI" id="CHEBI:15378"/>
        <dbReference type="ChEBI" id="CHEBI:30013"/>
        <dbReference type="ChEBI" id="CHEBI:30616"/>
        <dbReference type="ChEBI" id="CHEBI:61977"/>
        <dbReference type="ChEBI" id="CHEBI:456216"/>
        <dbReference type="EC" id="2.7.11.1"/>
    </reaction>
</comment>
<feature type="compositionally biased region" description="Polar residues" evidence="11">
    <location>
        <begin position="1"/>
        <end position="30"/>
    </location>
</feature>
<dbReference type="OrthoDB" id="4062651at2759"/>
<dbReference type="PANTHER" id="PTHR47989:SF71">
    <property type="entry name" value="PROTEIN KINASE DOMAIN-CONTAINING PROTEIN"/>
    <property type="match status" value="1"/>
</dbReference>
<keyword evidence="5" id="KW-0418">Kinase</keyword>
<evidence type="ECO:0000313" key="15">
    <source>
        <dbReference type="Proteomes" id="UP000077755"/>
    </source>
</evidence>
<reference evidence="14" key="2">
    <citation type="submission" date="2022-03" db="EMBL/GenBank/DDBJ databases">
        <title>Draft title - Genomic analysis of global carrot germplasm unveils the trajectory of domestication and the origin of high carotenoid orange carrot.</title>
        <authorList>
            <person name="Iorizzo M."/>
            <person name="Ellison S."/>
            <person name="Senalik D."/>
            <person name="Macko-Podgorni A."/>
            <person name="Grzebelus D."/>
            <person name="Bostan H."/>
            <person name="Rolling W."/>
            <person name="Curaba J."/>
            <person name="Simon P."/>
        </authorList>
    </citation>
    <scope>NUCLEOTIDE SEQUENCE</scope>
    <source>
        <tissue evidence="14">Leaf</tissue>
    </source>
</reference>
<dbReference type="EMBL" id="CP093344">
    <property type="protein sequence ID" value="WOG87413.1"/>
    <property type="molecule type" value="Genomic_DNA"/>
</dbReference>
<evidence type="ECO:0000256" key="9">
    <source>
        <dbReference type="PROSITE-ProRule" id="PRU10141"/>
    </source>
</evidence>
<keyword evidence="6 9" id="KW-0067">ATP-binding</keyword>
<evidence type="ECO:0000256" key="7">
    <source>
        <dbReference type="ARBA" id="ARBA00047899"/>
    </source>
</evidence>
<reference evidence="13" key="1">
    <citation type="journal article" date="2016" name="Nat. Genet.">
        <title>A high-quality carrot genome assembly provides new insights into carotenoid accumulation and asterid genome evolution.</title>
        <authorList>
            <person name="Iorizzo M."/>
            <person name="Ellison S."/>
            <person name="Senalik D."/>
            <person name="Zeng P."/>
            <person name="Satapoomin P."/>
            <person name="Huang J."/>
            <person name="Bowman M."/>
            <person name="Iovene M."/>
            <person name="Sanseverino W."/>
            <person name="Cavagnaro P."/>
            <person name="Yildiz M."/>
            <person name="Macko-Podgorni A."/>
            <person name="Moranska E."/>
            <person name="Grzebelus E."/>
            <person name="Grzebelus D."/>
            <person name="Ashrafi H."/>
            <person name="Zheng Z."/>
            <person name="Cheng S."/>
            <person name="Spooner D."/>
            <person name="Van Deynze A."/>
            <person name="Simon P."/>
        </authorList>
    </citation>
    <scope>NUCLEOTIDE SEQUENCE [LARGE SCALE GENOMIC DNA]</scope>
    <source>
        <tissue evidence="13">Leaf</tissue>
    </source>
</reference>
<dbReference type="PROSITE" id="PS50011">
    <property type="entry name" value="PROTEIN_KINASE_DOM"/>
    <property type="match status" value="1"/>
</dbReference>
<dbReference type="Pfam" id="PF00069">
    <property type="entry name" value="Pkinase"/>
    <property type="match status" value="1"/>
</dbReference>
<comment type="similarity">
    <text evidence="10">Belongs to the protein kinase superfamily.</text>
</comment>
<proteinExistence type="inferred from homology"/>
<dbReference type="EMBL" id="LNRQ01000002">
    <property type="protein sequence ID" value="KZN05064.1"/>
    <property type="molecule type" value="Genomic_DNA"/>
</dbReference>
<dbReference type="EC" id="2.7.11.1" evidence="1"/>
<keyword evidence="3" id="KW-0808">Transferase</keyword>
<dbReference type="InterPro" id="IPR000719">
    <property type="entry name" value="Prot_kinase_dom"/>
</dbReference>
<evidence type="ECO:0000256" key="6">
    <source>
        <dbReference type="ARBA" id="ARBA00022840"/>
    </source>
</evidence>
<feature type="binding site" evidence="9">
    <location>
        <position position="156"/>
    </location>
    <ligand>
        <name>ATP</name>
        <dbReference type="ChEBI" id="CHEBI:30616"/>
    </ligand>
</feature>
<dbReference type="PROSITE" id="PS00108">
    <property type="entry name" value="PROTEIN_KINASE_ST"/>
    <property type="match status" value="1"/>
</dbReference>
<evidence type="ECO:0000256" key="11">
    <source>
        <dbReference type="SAM" id="MobiDB-lite"/>
    </source>
</evidence>
<name>A0A166DBY8_DAUCS</name>
<evidence type="ECO:0000256" key="2">
    <source>
        <dbReference type="ARBA" id="ARBA00022527"/>
    </source>
</evidence>
<dbReference type="Gene3D" id="3.30.200.20">
    <property type="entry name" value="Phosphorylase Kinase, domain 1"/>
    <property type="match status" value="1"/>
</dbReference>
<accession>A0A166DBY8</accession>
<dbReference type="CDD" id="cd14066">
    <property type="entry name" value="STKc_IRAK"/>
    <property type="match status" value="1"/>
</dbReference>
<keyword evidence="4 9" id="KW-0547">Nucleotide-binding</keyword>
<feature type="region of interest" description="Disordered" evidence="11">
    <location>
        <begin position="1"/>
        <end position="31"/>
    </location>
</feature>
<dbReference type="Gramene" id="KZN05064">
    <property type="protein sequence ID" value="KZN05064"/>
    <property type="gene ID" value="DCAR_005901"/>
</dbReference>
<evidence type="ECO:0000259" key="12">
    <source>
        <dbReference type="PROSITE" id="PS50011"/>
    </source>
</evidence>
<evidence type="ECO:0000313" key="13">
    <source>
        <dbReference type="EMBL" id="KZN05064.1"/>
    </source>
</evidence>
<evidence type="ECO:0000256" key="3">
    <source>
        <dbReference type="ARBA" id="ARBA00022679"/>
    </source>
</evidence>
<sequence>MKRTPSPQITRHGQINTQNSNPQNGYLGNKNQRKPHVLKAFARKVSKVLSFISCKGEPNSSTLENDVHHHGIEKDFAASEDTSSKSSSRNKFINSPEYMKALSGEKPKRVSYTIEEIIKGTANFSTANKIGEGGFGIVYRAKLKDGSFVAVKRVKKKNLNDRTSSTEFRNEILTLAKIEHLNLVKLFGFLEQRDEHLIIVEYVGNGTLQEHLDGMCGKGLEIGERLDIAIDVAHAITYLHTYTDPPIIHRDIKASNILVTEKLRAKVADFGIARLAPEDPGATHISTEVKGTAGYLDPEYLMTQQLTEKSDVYSFGVLLVELITGRQPIDLKRPVNERITIKWALKKLKEGDAIMTMDQRLRRNPASIMVVEKVLKLARQCLAPSRQDRPLMKKCVETLWRIRKDYNEKCVNSAASAFANSANVVEGDARKKRHNYFGIEDSESYRFRSA</sequence>
<dbReference type="InterPro" id="IPR008271">
    <property type="entry name" value="Ser/Thr_kinase_AS"/>
</dbReference>
<dbReference type="PANTHER" id="PTHR47989">
    <property type="entry name" value="OS01G0750732 PROTEIN"/>
    <property type="match status" value="1"/>
</dbReference>
<keyword evidence="15" id="KW-1185">Reference proteome</keyword>
<dbReference type="GO" id="GO:0005524">
    <property type="term" value="F:ATP binding"/>
    <property type="evidence" value="ECO:0007669"/>
    <property type="project" value="UniProtKB-UniRule"/>
</dbReference>
<dbReference type="GO" id="GO:0004674">
    <property type="term" value="F:protein serine/threonine kinase activity"/>
    <property type="evidence" value="ECO:0007669"/>
    <property type="project" value="UniProtKB-KW"/>
</dbReference>
<dbReference type="STRING" id="79200.A0A166DBY8"/>
<evidence type="ECO:0000256" key="4">
    <source>
        <dbReference type="ARBA" id="ARBA00022741"/>
    </source>
</evidence>
<comment type="catalytic activity">
    <reaction evidence="8">
        <text>L-seryl-[protein] + ATP = O-phospho-L-seryl-[protein] + ADP + H(+)</text>
        <dbReference type="Rhea" id="RHEA:17989"/>
        <dbReference type="Rhea" id="RHEA-COMP:9863"/>
        <dbReference type="Rhea" id="RHEA-COMP:11604"/>
        <dbReference type="ChEBI" id="CHEBI:15378"/>
        <dbReference type="ChEBI" id="CHEBI:29999"/>
        <dbReference type="ChEBI" id="CHEBI:30616"/>
        <dbReference type="ChEBI" id="CHEBI:83421"/>
        <dbReference type="ChEBI" id="CHEBI:456216"/>
        <dbReference type="EC" id="2.7.11.1"/>
    </reaction>
</comment>
<organism evidence="13">
    <name type="scientific">Daucus carota subsp. sativus</name>
    <name type="common">Carrot</name>
    <dbReference type="NCBI Taxonomy" id="79200"/>
    <lineage>
        <taxon>Eukaryota</taxon>
        <taxon>Viridiplantae</taxon>
        <taxon>Streptophyta</taxon>
        <taxon>Embryophyta</taxon>
        <taxon>Tracheophyta</taxon>
        <taxon>Spermatophyta</taxon>
        <taxon>Magnoliopsida</taxon>
        <taxon>eudicotyledons</taxon>
        <taxon>Gunneridae</taxon>
        <taxon>Pentapetalae</taxon>
        <taxon>asterids</taxon>
        <taxon>campanulids</taxon>
        <taxon>Apiales</taxon>
        <taxon>Apiaceae</taxon>
        <taxon>Apioideae</taxon>
        <taxon>Scandiceae</taxon>
        <taxon>Daucinae</taxon>
        <taxon>Daucus</taxon>
        <taxon>Daucus sect. Daucus</taxon>
    </lineage>
</organism>
<dbReference type="Gene3D" id="1.10.510.10">
    <property type="entry name" value="Transferase(Phosphotransferase) domain 1"/>
    <property type="match status" value="1"/>
</dbReference>
<dbReference type="Proteomes" id="UP000077755">
    <property type="component" value="Chromosome 2"/>
</dbReference>
<keyword evidence="2 10" id="KW-0723">Serine/threonine-protein kinase</keyword>
<dbReference type="InterPro" id="IPR011009">
    <property type="entry name" value="Kinase-like_dom_sf"/>
</dbReference>
<evidence type="ECO:0000256" key="8">
    <source>
        <dbReference type="ARBA" id="ARBA00048679"/>
    </source>
</evidence>